<comment type="caution">
    <text evidence="2">The sequence shown here is derived from an EMBL/GenBank/DDBJ whole genome shotgun (WGS) entry which is preliminary data.</text>
</comment>
<evidence type="ECO:0000313" key="3">
    <source>
        <dbReference type="Proteomes" id="UP001166304"/>
    </source>
</evidence>
<name>A0AA41KJQ4_9EURY</name>
<dbReference type="Pfam" id="PF01663">
    <property type="entry name" value="Phosphodiest"/>
    <property type="match status" value="1"/>
</dbReference>
<sequence length="326" mass="35856">MVLVVLGIDALDPELVDSTAHPNLTLDAHRAIETIESEEGGPSTHELWPTIITGLTPPEHGITLDDGVAWENPLLRFGSAAADYLLPSGLQTRLGAWLLNNTEQDAFRIPATYYEEEGLSTVFDGREAAPIGIPNYVVDPDSEDREHSLRRNLGDLFERDLEAKGGHSSTDPALFYEQCLEMSMVRIARARRALRGGRYELVFAYTSGLDLIGHVAYEQPELQDLAYDELDEFVGEVRGDLGDDDELLLVSDHGLQDGVHTDEAMVAGTDEAMVDAIASVVDVRDAIESELDERDHRPTRRATAATGSDSGQSEEVREHLEDLGYM</sequence>
<feature type="compositionally biased region" description="Basic and acidic residues" evidence="1">
    <location>
        <begin position="314"/>
        <end position="326"/>
    </location>
</feature>
<dbReference type="Proteomes" id="UP001166304">
    <property type="component" value="Unassembled WGS sequence"/>
</dbReference>
<dbReference type="SUPFAM" id="SSF53649">
    <property type="entry name" value="Alkaline phosphatase-like"/>
    <property type="match status" value="1"/>
</dbReference>
<gene>
    <name evidence="2" type="ORF">KTS37_04895</name>
</gene>
<protein>
    <submittedName>
        <fullName evidence="2">Alkaline phosphatase family protein</fullName>
    </submittedName>
</protein>
<accession>A0AA41KJQ4</accession>
<dbReference type="Gene3D" id="3.40.720.10">
    <property type="entry name" value="Alkaline Phosphatase, subunit A"/>
    <property type="match status" value="1"/>
</dbReference>
<dbReference type="RefSeq" id="WP_162411621.1">
    <property type="nucleotide sequence ID" value="NZ_JAHQXE010000001.1"/>
</dbReference>
<dbReference type="EMBL" id="JAHQXE010000001">
    <property type="protein sequence ID" value="MBV0901119.1"/>
    <property type="molecule type" value="Genomic_DNA"/>
</dbReference>
<keyword evidence="3" id="KW-1185">Reference proteome</keyword>
<dbReference type="InterPro" id="IPR017850">
    <property type="entry name" value="Alkaline_phosphatase_core_sf"/>
</dbReference>
<feature type="region of interest" description="Disordered" evidence="1">
    <location>
        <begin position="292"/>
        <end position="326"/>
    </location>
</feature>
<proteinExistence type="predicted"/>
<evidence type="ECO:0000313" key="2">
    <source>
        <dbReference type="EMBL" id="MBV0901119.1"/>
    </source>
</evidence>
<dbReference type="InterPro" id="IPR002591">
    <property type="entry name" value="Phosphodiest/P_Trfase"/>
</dbReference>
<organism evidence="2 3">
    <name type="scientific">Haloarcula salina</name>
    <dbReference type="NCBI Taxonomy" id="1429914"/>
    <lineage>
        <taxon>Archaea</taxon>
        <taxon>Methanobacteriati</taxon>
        <taxon>Methanobacteriota</taxon>
        <taxon>Stenosarchaea group</taxon>
        <taxon>Halobacteria</taxon>
        <taxon>Halobacteriales</taxon>
        <taxon>Haloarculaceae</taxon>
        <taxon>Haloarcula</taxon>
    </lineage>
</organism>
<evidence type="ECO:0000256" key="1">
    <source>
        <dbReference type="SAM" id="MobiDB-lite"/>
    </source>
</evidence>
<dbReference type="AlphaFoldDB" id="A0AA41KJQ4"/>
<reference evidence="2" key="1">
    <citation type="submission" date="2021-06" db="EMBL/GenBank/DDBJ databases">
        <title>New haloarchaea isolates fom saline soil.</title>
        <authorList>
            <person name="Duran-Viseras A."/>
            <person name="Sanchez-Porro C.S."/>
            <person name="Ventosa A."/>
        </authorList>
    </citation>
    <scope>NUCLEOTIDE SEQUENCE</scope>
    <source>
        <strain evidence="2">JCM 18369</strain>
    </source>
</reference>